<dbReference type="PANTHER" id="PTHR23523:SF2">
    <property type="entry name" value="2-NITROIMIDAZOLE TRANSPORTER"/>
    <property type="match status" value="1"/>
</dbReference>
<feature type="transmembrane region" description="Helical" evidence="1">
    <location>
        <begin position="39"/>
        <end position="65"/>
    </location>
</feature>
<accession>A0A0B7NSB7</accession>
<proteinExistence type="predicted"/>
<keyword evidence="1" id="KW-1133">Transmembrane helix</keyword>
<dbReference type="EMBL" id="LM676420">
    <property type="protein sequence ID" value="CEP26720.1"/>
    <property type="molecule type" value="Genomic_DNA"/>
</dbReference>
<dbReference type="PANTHER" id="PTHR23523">
    <property type="match status" value="1"/>
</dbReference>
<evidence type="ECO:0000313" key="2">
    <source>
        <dbReference type="EMBL" id="CEP26720.1"/>
    </source>
</evidence>
<reference evidence="2" key="1">
    <citation type="submission" date="2014-08" db="EMBL/GenBank/DDBJ databases">
        <authorList>
            <person name="Falentin Helene"/>
        </authorList>
    </citation>
    <scope>NUCLEOTIDE SEQUENCE</scope>
</reference>
<evidence type="ECO:0000256" key="1">
    <source>
        <dbReference type="SAM" id="Phobius"/>
    </source>
</evidence>
<keyword evidence="1" id="KW-0472">Membrane</keyword>
<keyword evidence="1" id="KW-0812">Transmembrane</keyword>
<dbReference type="InterPro" id="IPR052524">
    <property type="entry name" value="MFS_Cyanate_Porter"/>
</dbReference>
<gene>
    <name evidence="2" type="ORF">PFCIRM138_09470</name>
</gene>
<name>A0A0B7NSB7_PROFF</name>
<organism evidence="2">
    <name type="scientific">Propionibacterium freudenreichii subsp. freudenreichii</name>
    <dbReference type="NCBI Taxonomy" id="66712"/>
    <lineage>
        <taxon>Bacteria</taxon>
        <taxon>Bacillati</taxon>
        <taxon>Actinomycetota</taxon>
        <taxon>Actinomycetes</taxon>
        <taxon>Propionibacteriales</taxon>
        <taxon>Propionibacteriaceae</taxon>
        <taxon>Propionibacterium</taxon>
    </lineage>
</organism>
<protein>
    <submittedName>
        <fullName evidence="2">Uncharacterized protein</fullName>
    </submittedName>
</protein>
<sequence>MLVHGKMSFLALSVLALAGMAVGNVLAPVFVKRFFPGHVAGMMSVYTTVLPIGALAPSLLVPVIFASHPGNWQLNLGVLGCHGRRRTGGVGGGRRHRAPCRAHA</sequence>
<dbReference type="AlphaFoldDB" id="A0A0B7NSB7"/>